<name>A0A4U8UDZ1_9HELI</name>
<organism evidence="1 2">
    <name type="scientific">Helicobacter apodemus</name>
    <dbReference type="NCBI Taxonomy" id="135569"/>
    <lineage>
        <taxon>Bacteria</taxon>
        <taxon>Pseudomonadati</taxon>
        <taxon>Campylobacterota</taxon>
        <taxon>Epsilonproteobacteria</taxon>
        <taxon>Campylobacterales</taxon>
        <taxon>Helicobacteraceae</taxon>
        <taxon>Helicobacter</taxon>
    </lineage>
</organism>
<proteinExistence type="predicted"/>
<sequence>MNEVEIANEVIKIGIFKDNLKTAYDEIKFLNPQFKVVSNTYPFNQYAVFHLQLREYQKGRKRVLLHIQNGEFIHHYEFGVKEFEFIIKEWR</sequence>
<dbReference type="Proteomes" id="UP000029920">
    <property type="component" value="Unassembled WGS sequence"/>
</dbReference>
<reference evidence="1 2" key="1">
    <citation type="journal article" date="2014" name="Genome Announc.">
        <title>Draft genome sequences of eight enterohepatic helicobacter species isolated from both laboratory and wild rodents.</title>
        <authorList>
            <person name="Sheh A."/>
            <person name="Shen Z."/>
            <person name="Fox J.G."/>
        </authorList>
    </citation>
    <scope>NUCLEOTIDE SEQUENCE [LARGE SCALE GENOMIC DNA]</scope>
    <source>
        <strain evidence="1 2">MIT-03-7007</strain>
    </source>
</reference>
<evidence type="ECO:0000313" key="2">
    <source>
        <dbReference type="Proteomes" id="UP000029920"/>
    </source>
</evidence>
<accession>A0A4U8UDZ1</accession>
<dbReference type="EMBL" id="JRPC02000032">
    <property type="protein sequence ID" value="TLE13760.1"/>
    <property type="molecule type" value="Genomic_DNA"/>
</dbReference>
<comment type="caution">
    <text evidence="1">The sequence shown here is derived from an EMBL/GenBank/DDBJ whole genome shotgun (WGS) entry which is preliminary data.</text>
</comment>
<dbReference type="RefSeq" id="WP_034555519.1">
    <property type="nucleotide sequence ID" value="NZ_JRPC02000032.1"/>
</dbReference>
<dbReference type="AlphaFoldDB" id="A0A4U8UDZ1"/>
<keyword evidence="2" id="KW-1185">Reference proteome</keyword>
<gene>
    <name evidence="1" type="ORF">LS72_009620</name>
</gene>
<evidence type="ECO:0000313" key="1">
    <source>
        <dbReference type="EMBL" id="TLE13760.1"/>
    </source>
</evidence>
<protein>
    <submittedName>
        <fullName evidence="1">Uncharacterized protein</fullName>
    </submittedName>
</protein>